<organism evidence="2">
    <name type="scientific">Amphiura filiformis</name>
    <dbReference type="NCBI Taxonomy" id="82378"/>
    <lineage>
        <taxon>Eukaryota</taxon>
        <taxon>Metazoa</taxon>
        <taxon>Echinodermata</taxon>
        <taxon>Eleutherozoa</taxon>
        <taxon>Asterozoa</taxon>
        <taxon>Ophiuroidea</taxon>
        <taxon>Myophiuroidea</taxon>
        <taxon>Metophiurida</taxon>
        <taxon>Ophintegrida</taxon>
        <taxon>Amphilepidida</taxon>
        <taxon>Ophiurina</taxon>
        <taxon>Gnathophiurina</taxon>
        <taxon>Amphiuroidea</taxon>
        <taxon>Amphiuridae</taxon>
        <taxon>Amphiura</taxon>
    </lineage>
</organism>
<feature type="region of interest" description="Disordered" evidence="1">
    <location>
        <begin position="45"/>
        <end position="74"/>
    </location>
</feature>
<dbReference type="AlphaFoldDB" id="A0A0E3H584"/>
<gene>
    <name evidence="2" type="primary">p19</name>
</gene>
<reference evidence="2" key="1">
    <citation type="submission" date="2014-10" db="EMBL/GenBank/DDBJ databases">
        <title>Same morphology, different developmental programs: lesson from echinoderm larval skeleton.</title>
        <authorList>
            <person name="Dylus D.V."/>
            <person name="Czarkwiani A."/>
            <person name="Stangberg J."/>
            <person name="Martinez-Ortega O."/>
            <person name="Dupont S."/>
            <person name="Oliveri P."/>
        </authorList>
    </citation>
    <scope>NUCLEOTIDE SEQUENCE</scope>
</reference>
<dbReference type="EMBL" id="KM816840">
    <property type="protein sequence ID" value="AKA95379.1"/>
    <property type="molecule type" value="mRNA"/>
</dbReference>
<name>A0A0E3H584_9ECHI</name>
<feature type="non-terminal residue" evidence="2">
    <location>
        <position position="1"/>
    </location>
</feature>
<evidence type="ECO:0000313" key="2">
    <source>
        <dbReference type="EMBL" id="AKA95379.1"/>
    </source>
</evidence>
<proteinExistence type="evidence at transcript level"/>
<feature type="compositionally biased region" description="Basic and acidic residues" evidence="1">
    <location>
        <begin position="45"/>
        <end position="56"/>
    </location>
</feature>
<evidence type="ECO:0000256" key="1">
    <source>
        <dbReference type="SAM" id="MobiDB-lite"/>
    </source>
</evidence>
<accession>A0A0E3H584</accession>
<sequence length="74" mass="8570">PPTDQEIEQELNKRAKELTQEKNQLTSRIELYKKVKNLEEEVTDMRSELDSLKEARGLPTSSEANKPYALRPGR</sequence>
<protein>
    <submittedName>
        <fullName evidence="2">Biomineralization protein P19</fullName>
    </submittedName>
</protein>